<accession>T1FS44</accession>
<dbReference type="OrthoDB" id="1638493at2759"/>
<dbReference type="PANTHER" id="PTHR13634:SF0">
    <property type="entry name" value="RIBOSOME BIOGENESIS PROTEIN BRX1 HOMOLOG"/>
    <property type="match status" value="1"/>
</dbReference>
<feature type="region of interest" description="Disordered" evidence="7">
    <location>
        <begin position="1"/>
        <end position="22"/>
    </location>
</feature>
<comment type="function">
    <text evidence="1">Required for biogenesis of the 60S ribosomal subunit.</text>
</comment>
<reference evidence="10" key="3">
    <citation type="submission" date="2015-06" db="UniProtKB">
        <authorList>
            <consortium name="EnsemblMetazoa"/>
        </authorList>
    </citation>
    <scope>IDENTIFICATION</scope>
</reference>
<dbReference type="CTD" id="20211641"/>
<dbReference type="GO" id="GO:0006364">
    <property type="term" value="P:rRNA processing"/>
    <property type="evidence" value="ECO:0007669"/>
    <property type="project" value="InterPro"/>
</dbReference>
<evidence type="ECO:0000256" key="6">
    <source>
        <dbReference type="ARBA" id="ARBA00023242"/>
    </source>
</evidence>
<dbReference type="InterPro" id="IPR007109">
    <property type="entry name" value="Brix"/>
</dbReference>
<dbReference type="Proteomes" id="UP000015101">
    <property type="component" value="Unassembled WGS sequence"/>
</dbReference>
<dbReference type="GeneID" id="20211641"/>
<feature type="domain" description="Brix" evidence="8">
    <location>
        <begin position="29"/>
        <end position="218"/>
    </location>
</feature>
<dbReference type="EMBL" id="AMQM01003057">
    <property type="status" value="NOT_ANNOTATED_CDS"/>
    <property type="molecule type" value="Genomic_DNA"/>
</dbReference>
<dbReference type="GO" id="GO:0000027">
    <property type="term" value="P:ribosomal large subunit assembly"/>
    <property type="evidence" value="ECO:0000318"/>
    <property type="project" value="GO_Central"/>
</dbReference>
<dbReference type="HOGENOM" id="CLU_048373_2_0_1"/>
<dbReference type="GO" id="GO:0005730">
    <property type="term" value="C:nucleolus"/>
    <property type="evidence" value="ECO:0000318"/>
    <property type="project" value="GO_Central"/>
</dbReference>
<evidence type="ECO:0000259" key="8">
    <source>
        <dbReference type="PROSITE" id="PS50833"/>
    </source>
</evidence>
<evidence type="ECO:0000256" key="3">
    <source>
        <dbReference type="ARBA" id="ARBA00006369"/>
    </source>
</evidence>
<dbReference type="Pfam" id="PF04427">
    <property type="entry name" value="Brix"/>
    <property type="match status" value="1"/>
</dbReference>
<reference evidence="9 11" key="2">
    <citation type="journal article" date="2013" name="Nature">
        <title>Insights into bilaterian evolution from three spiralian genomes.</title>
        <authorList>
            <person name="Simakov O."/>
            <person name="Marletaz F."/>
            <person name="Cho S.J."/>
            <person name="Edsinger-Gonzales E."/>
            <person name="Havlak P."/>
            <person name="Hellsten U."/>
            <person name="Kuo D.H."/>
            <person name="Larsson T."/>
            <person name="Lv J."/>
            <person name="Arendt D."/>
            <person name="Savage R."/>
            <person name="Osoegawa K."/>
            <person name="de Jong P."/>
            <person name="Grimwood J."/>
            <person name="Chapman J.A."/>
            <person name="Shapiro H."/>
            <person name="Aerts A."/>
            <person name="Otillar R.P."/>
            <person name="Terry A.Y."/>
            <person name="Boore J.L."/>
            <person name="Grigoriev I.V."/>
            <person name="Lindberg D.R."/>
            <person name="Seaver E.C."/>
            <person name="Weisblat D.A."/>
            <person name="Putnam N.H."/>
            <person name="Rokhsar D.S."/>
        </authorList>
    </citation>
    <scope>NUCLEOTIDE SEQUENCE</scope>
</reference>
<keyword evidence="11" id="KW-1185">Reference proteome</keyword>
<dbReference type="GO" id="GO:0003723">
    <property type="term" value="F:RNA binding"/>
    <property type="evidence" value="ECO:0000318"/>
    <property type="project" value="GO_Central"/>
</dbReference>
<comment type="subcellular location">
    <subcellularLocation>
        <location evidence="2">Nucleus</location>
        <location evidence="2">Nucleolus</location>
    </subcellularLocation>
</comment>
<gene>
    <name evidence="10" type="primary">20211641</name>
    <name evidence="9" type="ORF">HELRODRAFT_190600</name>
</gene>
<evidence type="ECO:0000313" key="10">
    <source>
        <dbReference type="EnsemblMetazoa" id="HelroP190600"/>
    </source>
</evidence>
<evidence type="ECO:0000256" key="1">
    <source>
        <dbReference type="ARBA" id="ARBA00003439"/>
    </source>
</evidence>
<comment type="similarity">
    <text evidence="3">Belongs to the BRX1 family.</text>
</comment>
<reference evidence="11" key="1">
    <citation type="submission" date="2012-12" db="EMBL/GenBank/DDBJ databases">
        <authorList>
            <person name="Hellsten U."/>
            <person name="Grimwood J."/>
            <person name="Chapman J.A."/>
            <person name="Shapiro H."/>
            <person name="Aerts A."/>
            <person name="Otillar R.P."/>
            <person name="Terry A.Y."/>
            <person name="Boore J.L."/>
            <person name="Simakov O."/>
            <person name="Marletaz F."/>
            <person name="Cho S.-J."/>
            <person name="Edsinger-Gonzales E."/>
            <person name="Havlak P."/>
            <person name="Kuo D.-H."/>
            <person name="Larsson T."/>
            <person name="Lv J."/>
            <person name="Arendt D."/>
            <person name="Savage R."/>
            <person name="Osoegawa K."/>
            <person name="de Jong P."/>
            <person name="Lindberg D.R."/>
            <person name="Seaver E.C."/>
            <person name="Weisblat D.A."/>
            <person name="Putnam N.H."/>
            <person name="Grigoriev I.V."/>
            <person name="Rokhsar D.S."/>
        </authorList>
    </citation>
    <scope>NUCLEOTIDE SEQUENCE</scope>
</reference>
<evidence type="ECO:0000256" key="4">
    <source>
        <dbReference type="ARBA" id="ARBA00020522"/>
    </source>
</evidence>
<proteinExistence type="inferred from homology"/>
<dbReference type="EnsemblMetazoa" id="HelroT190600">
    <property type="protein sequence ID" value="HelroP190600"/>
    <property type="gene ID" value="HelroG190600"/>
</dbReference>
<dbReference type="InParanoid" id="T1FS44"/>
<keyword evidence="6" id="KW-0539">Nucleus</keyword>
<organism evidence="10 11">
    <name type="scientific">Helobdella robusta</name>
    <name type="common">Californian leech</name>
    <dbReference type="NCBI Taxonomy" id="6412"/>
    <lineage>
        <taxon>Eukaryota</taxon>
        <taxon>Metazoa</taxon>
        <taxon>Spiralia</taxon>
        <taxon>Lophotrochozoa</taxon>
        <taxon>Annelida</taxon>
        <taxon>Clitellata</taxon>
        <taxon>Hirudinea</taxon>
        <taxon>Rhynchobdellida</taxon>
        <taxon>Glossiphoniidae</taxon>
        <taxon>Helobdella</taxon>
    </lineage>
</organism>
<dbReference type="InterPro" id="IPR026532">
    <property type="entry name" value="BRX1"/>
</dbReference>
<dbReference type="FunFam" id="3.40.50.10480:FF:000003">
    <property type="entry name" value="Ribosome biogenesis protein BRX1"/>
    <property type="match status" value="1"/>
</dbReference>
<dbReference type="PANTHER" id="PTHR13634">
    <property type="entry name" value="RIBOSOME BIOGENESIS PROTEIN BRIX"/>
    <property type="match status" value="1"/>
</dbReference>
<keyword evidence="5" id="KW-0690">Ribosome biogenesis</keyword>
<sequence length="281" mass="32596">MGKRKLDPTPTDEPENKKIAKKSKWTNKTRVLVFSSRGVSFTQRHLMMDLRSMMPHSKKESKREKKDSLFAINEICEMRNCNKCLYFENRKKSSLYMWMSCVPAGPSAKFLVENIHTMLGLKLTGNCLKGSRPLLSFDKTFETAPHWKLLKEMFTQILSVPYHHPKSKPFVDHVLTFTIANNLIHCRNYQIAEENAELVEIGPRMSLNLIKIFSGSFSGEILYNNPKFTSPNTIRNMLKLQQGTKYLGKLASRQAREVRRPDYSLLRNPIDDVFGVWLQMF</sequence>
<dbReference type="FunCoup" id="T1FS44">
    <property type="interactions" value="1385"/>
</dbReference>
<evidence type="ECO:0000313" key="9">
    <source>
        <dbReference type="EMBL" id="ESO08778.1"/>
    </source>
</evidence>
<dbReference type="KEGG" id="hro:HELRODRAFT_190600"/>
<dbReference type="GO" id="GO:0019843">
    <property type="term" value="F:rRNA binding"/>
    <property type="evidence" value="ECO:0007669"/>
    <property type="project" value="InterPro"/>
</dbReference>
<dbReference type="RefSeq" id="XP_009012800.1">
    <property type="nucleotide sequence ID" value="XM_009014552.1"/>
</dbReference>
<dbReference type="eggNOG" id="KOG2971">
    <property type="taxonomic scope" value="Eukaryota"/>
</dbReference>
<dbReference type="SUPFAM" id="SSF52954">
    <property type="entry name" value="Class II aaRS ABD-related"/>
    <property type="match status" value="1"/>
</dbReference>
<dbReference type="EMBL" id="KB096023">
    <property type="protein sequence ID" value="ESO08778.1"/>
    <property type="molecule type" value="Genomic_DNA"/>
</dbReference>
<protein>
    <recommendedName>
        <fullName evidence="4">Ribosome biogenesis protein BRX1 homolog</fullName>
    </recommendedName>
</protein>
<dbReference type="SMART" id="SM00879">
    <property type="entry name" value="Brix"/>
    <property type="match status" value="1"/>
</dbReference>
<evidence type="ECO:0000256" key="7">
    <source>
        <dbReference type="SAM" id="MobiDB-lite"/>
    </source>
</evidence>
<name>T1FS44_HELRO</name>
<dbReference type="PROSITE" id="PS50833">
    <property type="entry name" value="BRIX"/>
    <property type="match status" value="1"/>
</dbReference>
<evidence type="ECO:0000256" key="2">
    <source>
        <dbReference type="ARBA" id="ARBA00004604"/>
    </source>
</evidence>
<evidence type="ECO:0000313" key="11">
    <source>
        <dbReference type="Proteomes" id="UP000015101"/>
    </source>
</evidence>
<dbReference type="STRING" id="6412.T1FS44"/>
<dbReference type="OMA" id="YRHRHLM"/>
<evidence type="ECO:0000256" key="5">
    <source>
        <dbReference type="ARBA" id="ARBA00022517"/>
    </source>
</evidence>
<dbReference type="Gene3D" id="3.40.50.10480">
    <property type="entry name" value="Probable brix-domain ribosomal biogenesis protein"/>
    <property type="match status" value="1"/>
</dbReference>
<dbReference type="AlphaFoldDB" id="T1FS44"/>